<dbReference type="OrthoDB" id="8478237at2"/>
<evidence type="ECO:0000313" key="1">
    <source>
        <dbReference type="EMBL" id="TCO70253.1"/>
    </source>
</evidence>
<dbReference type="RefSeq" id="WP_132545435.1">
    <property type="nucleotide sequence ID" value="NZ_SLWW01000010.1"/>
</dbReference>
<comment type="caution">
    <text evidence="1">The sequence shown here is derived from an EMBL/GenBank/DDBJ whole genome shotgun (WGS) entry which is preliminary data.</text>
</comment>
<accession>A0A4R2KA00</accession>
<gene>
    <name evidence="1" type="ORF">EV655_11017</name>
</gene>
<dbReference type="Proteomes" id="UP000295142">
    <property type="component" value="Unassembled WGS sequence"/>
</dbReference>
<proteinExistence type="predicted"/>
<keyword evidence="2" id="KW-1185">Reference proteome</keyword>
<dbReference type="AlphaFoldDB" id="A0A4R2KA00"/>
<dbReference type="EMBL" id="SLWW01000010">
    <property type="protein sequence ID" value="TCO70253.1"/>
    <property type="molecule type" value="Genomic_DNA"/>
</dbReference>
<name>A0A4R2KA00_9RHOB</name>
<protein>
    <submittedName>
        <fullName evidence="1">CRISPR type IV-associated protein Csf2</fullName>
    </submittedName>
</protein>
<organism evidence="1 2">
    <name type="scientific">Rhodovulum euryhalinum</name>
    <dbReference type="NCBI Taxonomy" id="35805"/>
    <lineage>
        <taxon>Bacteria</taxon>
        <taxon>Pseudomonadati</taxon>
        <taxon>Pseudomonadota</taxon>
        <taxon>Alphaproteobacteria</taxon>
        <taxon>Rhodobacterales</taxon>
        <taxon>Paracoccaceae</taxon>
        <taxon>Rhodovulum</taxon>
    </lineage>
</organism>
<evidence type="ECO:0000313" key="2">
    <source>
        <dbReference type="Proteomes" id="UP000295142"/>
    </source>
</evidence>
<reference evidence="1 2" key="1">
    <citation type="submission" date="2019-03" db="EMBL/GenBank/DDBJ databases">
        <title>Genomic Encyclopedia of Type Strains, Phase IV (KMG-IV): sequencing the most valuable type-strain genomes for metagenomic binning, comparative biology and taxonomic classification.</title>
        <authorList>
            <person name="Goeker M."/>
        </authorList>
    </citation>
    <scope>NUCLEOTIDE SEQUENCE [LARGE SCALE GENOMIC DNA]</scope>
    <source>
        <strain evidence="1 2">DSM 4868</strain>
    </source>
</reference>
<sequence length="319" mass="34635">MTKTYRLDGYFRLKSPLSHIGESISNKSYLVQETILQDDGTTEEVFVYSGNAWRGQLRDLCASYMLDNLGGARVPMDAFHLLFSGGRIGGTQITDIGQARRIRAAIPMVAVFGGGVGNQILQGKLRVGNCYPVCREAVPVLPAAFHEQAAGIPYGRCTMEKEHSRRDDAKIDSIRRHLAAEDCLLLEGDGGKKKGKGDVADQMRIGMELVSPGVTLHTWITLEDASEVELGALVAGLHRFSANPAIGGKSAIGYGQVDLHYNLTFDGETQSFLSIQDGVSRMSQPAEVAKEAYDQHLRAMYDAMLAAEKSEITKLLGAA</sequence>